<dbReference type="InterPro" id="IPR020546">
    <property type="entry name" value="ATP_synth_F1_dsu/esu_N"/>
</dbReference>
<evidence type="ECO:0000313" key="12">
    <source>
        <dbReference type="EMBL" id="OIO19564.1"/>
    </source>
</evidence>
<evidence type="ECO:0000256" key="1">
    <source>
        <dbReference type="ARBA" id="ARBA00004202"/>
    </source>
</evidence>
<keyword evidence="8" id="KW-0375">Hydrogen ion transport</keyword>
<feature type="domain" description="ATP synthase epsilon subunit C-terminal" evidence="10">
    <location>
        <begin position="85"/>
        <end position="130"/>
    </location>
</feature>
<keyword evidence="5 8" id="KW-0472">Membrane</keyword>
<comment type="subunit">
    <text evidence="8 9">F-type ATPases have 2 components, CF(1) - the catalytic core - and CF(0) - the membrane proton channel. CF(1) has five subunits: alpha(3), beta(3), gamma(1), delta(1), epsilon(1). CF(0) has three main subunits: a, b and c.</text>
</comment>
<dbReference type="NCBIfam" id="TIGR01216">
    <property type="entry name" value="ATP_synt_epsi"/>
    <property type="match status" value="1"/>
</dbReference>
<accession>A0A1J4U4R0</accession>
<dbReference type="Gene3D" id="1.20.5.440">
    <property type="entry name" value="ATP synthase delta/epsilon subunit, C-terminal domain"/>
    <property type="match status" value="1"/>
</dbReference>
<dbReference type="AlphaFoldDB" id="A0A1J4U4R0"/>
<evidence type="ECO:0000259" key="10">
    <source>
        <dbReference type="Pfam" id="PF00401"/>
    </source>
</evidence>
<dbReference type="GO" id="GO:0005886">
    <property type="term" value="C:plasma membrane"/>
    <property type="evidence" value="ECO:0007669"/>
    <property type="project" value="UniProtKB-SubCell"/>
</dbReference>
<dbReference type="Pfam" id="PF00401">
    <property type="entry name" value="ATP-synt_DE"/>
    <property type="match status" value="1"/>
</dbReference>
<dbReference type="GO" id="GO:0045259">
    <property type="term" value="C:proton-transporting ATP synthase complex"/>
    <property type="evidence" value="ECO:0007669"/>
    <property type="project" value="UniProtKB-KW"/>
</dbReference>
<evidence type="ECO:0000256" key="4">
    <source>
        <dbReference type="ARBA" id="ARBA00023065"/>
    </source>
</evidence>
<dbReference type="STRING" id="1805238.AUJ23_01875"/>
<dbReference type="SUPFAM" id="SSF51344">
    <property type="entry name" value="Epsilon subunit of F1F0-ATP synthase N-terminal domain"/>
    <property type="match status" value="1"/>
</dbReference>
<comment type="function">
    <text evidence="8">Produces ATP from ADP in the presence of a proton gradient across the membrane.</text>
</comment>
<dbReference type="EMBL" id="MNVC01000019">
    <property type="protein sequence ID" value="OIO19564.1"/>
    <property type="molecule type" value="Genomic_DNA"/>
</dbReference>
<dbReference type="GO" id="GO:0005524">
    <property type="term" value="F:ATP binding"/>
    <property type="evidence" value="ECO:0007669"/>
    <property type="project" value="UniProtKB-UniRule"/>
</dbReference>
<keyword evidence="6 8" id="KW-0139">CF(1)</keyword>
<protein>
    <recommendedName>
        <fullName evidence="8">ATP synthase epsilon chain</fullName>
    </recommendedName>
    <alternativeName>
        <fullName evidence="8">ATP synthase F1 sector epsilon subunit</fullName>
    </alternativeName>
    <alternativeName>
        <fullName evidence="8">F-ATPase epsilon subunit</fullName>
    </alternativeName>
</protein>
<proteinExistence type="inferred from homology"/>
<comment type="subcellular location">
    <subcellularLocation>
        <location evidence="1 8">Cell membrane</location>
        <topology evidence="1 8">Peripheral membrane protein</topology>
    </subcellularLocation>
</comment>
<keyword evidence="3 8" id="KW-0813">Transport</keyword>
<evidence type="ECO:0000256" key="9">
    <source>
        <dbReference type="RuleBase" id="RU003656"/>
    </source>
</evidence>
<dbReference type="InterPro" id="IPR020547">
    <property type="entry name" value="ATP_synth_F1_esu_C"/>
</dbReference>
<evidence type="ECO:0000259" key="11">
    <source>
        <dbReference type="Pfam" id="PF02823"/>
    </source>
</evidence>
<keyword evidence="7 8" id="KW-0066">ATP synthesis</keyword>
<dbReference type="InterPro" id="IPR036771">
    <property type="entry name" value="ATPsynth_dsu/esu_N"/>
</dbReference>
<comment type="caution">
    <text evidence="12">The sequence shown here is derived from an EMBL/GenBank/DDBJ whole genome shotgun (WGS) entry which is preliminary data.</text>
</comment>
<evidence type="ECO:0000313" key="13">
    <source>
        <dbReference type="Proteomes" id="UP000181941"/>
    </source>
</evidence>
<keyword evidence="4 8" id="KW-0406">Ion transport</keyword>
<dbReference type="SUPFAM" id="SSF46604">
    <property type="entry name" value="Epsilon subunit of F1F0-ATP synthase C-terminal domain"/>
    <property type="match status" value="1"/>
</dbReference>
<evidence type="ECO:0000256" key="7">
    <source>
        <dbReference type="ARBA" id="ARBA00023310"/>
    </source>
</evidence>
<evidence type="ECO:0000256" key="2">
    <source>
        <dbReference type="ARBA" id="ARBA00005712"/>
    </source>
</evidence>
<dbReference type="PANTHER" id="PTHR13822">
    <property type="entry name" value="ATP SYNTHASE DELTA/EPSILON CHAIN"/>
    <property type="match status" value="1"/>
</dbReference>
<sequence>MINFKIVTPERLVYENEIYQVSIPTTSGEITVLPSHIPMVSVLAVGELKIIDKDGEHPYAVAGGFLEIQDENKIVVLADKVERADTIDVERAQEARKRAEEEMIKAKAGEDVDFARLQALIDKEMNRIRVGNKYRKLK</sequence>
<dbReference type="PANTHER" id="PTHR13822:SF10">
    <property type="entry name" value="ATP SYNTHASE EPSILON CHAIN, CHLOROPLASTIC"/>
    <property type="match status" value="1"/>
</dbReference>
<evidence type="ECO:0000256" key="3">
    <source>
        <dbReference type="ARBA" id="ARBA00022448"/>
    </source>
</evidence>
<comment type="similarity">
    <text evidence="2 8 9">Belongs to the ATPase epsilon chain family.</text>
</comment>
<evidence type="ECO:0000256" key="5">
    <source>
        <dbReference type="ARBA" id="ARBA00023136"/>
    </source>
</evidence>
<dbReference type="Gene3D" id="2.60.15.10">
    <property type="entry name" value="F0F1 ATP synthase delta/epsilon subunit, N-terminal"/>
    <property type="match status" value="1"/>
</dbReference>
<gene>
    <name evidence="8" type="primary">atpC</name>
    <name evidence="12" type="ORF">AUJ23_01875</name>
</gene>
<feature type="domain" description="ATP synthase F1 complex delta/epsilon subunit N-terminal" evidence="11">
    <location>
        <begin position="3"/>
        <end position="80"/>
    </location>
</feature>
<dbReference type="Proteomes" id="UP000181941">
    <property type="component" value="Unassembled WGS sequence"/>
</dbReference>
<name>A0A1J4U4R0_9BACT</name>
<dbReference type="CDD" id="cd12152">
    <property type="entry name" value="F1-ATPase_delta"/>
    <property type="match status" value="1"/>
</dbReference>
<organism evidence="12 13">
    <name type="scientific">Candidatus Magasanikbacteria bacterium CG1_02_32_51</name>
    <dbReference type="NCBI Taxonomy" id="1805238"/>
    <lineage>
        <taxon>Bacteria</taxon>
        <taxon>Candidatus Magasanikiibacteriota</taxon>
    </lineage>
</organism>
<evidence type="ECO:0000256" key="6">
    <source>
        <dbReference type="ARBA" id="ARBA00023196"/>
    </source>
</evidence>
<dbReference type="InterPro" id="IPR001469">
    <property type="entry name" value="ATP_synth_F1_dsu/esu"/>
</dbReference>
<keyword evidence="8" id="KW-1003">Cell membrane</keyword>
<reference evidence="12 13" key="1">
    <citation type="journal article" date="2016" name="Environ. Microbiol.">
        <title>Genomic resolution of a cold subsurface aquifer community provides metabolic insights for novel microbes adapted to high CO concentrations.</title>
        <authorList>
            <person name="Probst A.J."/>
            <person name="Castelle C.J."/>
            <person name="Singh A."/>
            <person name="Brown C.T."/>
            <person name="Anantharaman K."/>
            <person name="Sharon I."/>
            <person name="Hug L.A."/>
            <person name="Burstein D."/>
            <person name="Emerson J.B."/>
            <person name="Thomas B.C."/>
            <person name="Banfield J.F."/>
        </authorList>
    </citation>
    <scope>NUCLEOTIDE SEQUENCE [LARGE SCALE GENOMIC DNA]</scope>
    <source>
        <strain evidence="12">CG1_02_32_51</strain>
    </source>
</reference>
<dbReference type="GO" id="GO:0046933">
    <property type="term" value="F:proton-transporting ATP synthase activity, rotational mechanism"/>
    <property type="evidence" value="ECO:0007669"/>
    <property type="project" value="UniProtKB-UniRule"/>
</dbReference>
<evidence type="ECO:0000256" key="8">
    <source>
        <dbReference type="HAMAP-Rule" id="MF_00530"/>
    </source>
</evidence>
<dbReference type="InterPro" id="IPR036794">
    <property type="entry name" value="ATP_F1_dsu/esu_C_sf"/>
</dbReference>
<dbReference type="HAMAP" id="MF_00530">
    <property type="entry name" value="ATP_synth_epsil_bac"/>
    <property type="match status" value="1"/>
</dbReference>
<dbReference type="Pfam" id="PF02823">
    <property type="entry name" value="ATP-synt_DE_N"/>
    <property type="match status" value="1"/>
</dbReference>